<dbReference type="InParanoid" id="D5GDT4"/>
<dbReference type="EMBL" id="FN430153">
    <property type="protein sequence ID" value="CAZ82677.1"/>
    <property type="molecule type" value="Genomic_DNA"/>
</dbReference>
<gene>
    <name evidence="2" type="ORF">GSTUM_00006262001</name>
</gene>
<dbReference type="Proteomes" id="UP000006911">
    <property type="component" value="Unassembled WGS sequence"/>
</dbReference>
<organism evidence="2 3">
    <name type="scientific">Tuber melanosporum (strain Mel28)</name>
    <name type="common">Perigord black truffle</name>
    <dbReference type="NCBI Taxonomy" id="656061"/>
    <lineage>
        <taxon>Eukaryota</taxon>
        <taxon>Fungi</taxon>
        <taxon>Dikarya</taxon>
        <taxon>Ascomycota</taxon>
        <taxon>Pezizomycotina</taxon>
        <taxon>Pezizomycetes</taxon>
        <taxon>Pezizales</taxon>
        <taxon>Tuberaceae</taxon>
        <taxon>Tuber</taxon>
    </lineage>
</organism>
<dbReference type="AlphaFoldDB" id="D5GDT4"/>
<evidence type="ECO:0000313" key="2">
    <source>
        <dbReference type="EMBL" id="CAZ82677.1"/>
    </source>
</evidence>
<keyword evidence="3" id="KW-1185">Reference proteome</keyword>
<evidence type="ECO:0000256" key="1">
    <source>
        <dbReference type="SAM" id="MobiDB-lite"/>
    </source>
</evidence>
<accession>D5GDT4</accession>
<dbReference type="GeneID" id="9184472"/>
<dbReference type="HOGENOM" id="CLU_3320331_0_0_1"/>
<dbReference type="KEGG" id="tml:GSTUM_00006262001"/>
<proteinExistence type="predicted"/>
<feature type="compositionally biased region" description="Low complexity" evidence="1">
    <location>
        <begin position="1"/>
        <end position="26"/>
    </location>
</feature>
<sequence length="39" mass="4094">MDRRFGFSNSTSFGSLSSLESLGEKSPGVGELPFAQSSP</sequence>
<dbReference type="RefSeq" id="XP_002838486.1">
    <property type="nucleotide sequence ID" value="XM_002838440.1"/>
</dbReference>
<feature type="region of interest" description="Disordered" evidence="1">
    <location>
        <begin position="1"/>
        <end position="39"/>
    </location>
</feature>
<protein>
    <submittedName>
        <fullName evidence="2">(Perigord truffle) hypothetical protein</fullName>
    </submittedName>
</protein>
<reference evidence="2 3" key="1">
    <citation type="journal article" date="2010" name="Nature">
        <title>Perigord black truffle genome uncovers evolutionary origins and mechanisms of symbiosis.</title>
        <authorList>
            <person name="Martin F."/>
            <person name="Kohler A."/>
            <person name="Murat C."/>
            <person name="Balestrini R."/>
            <person name="Coutinho P.M."/>
            <person name="Jaillon O."/>
            <person name="Montanini B."/>
            <person name="Morin E."/>
            <person name="Noel B."/>
            <person name="Percudani R."/>
            <person name="Porcel B."/>
            <person name="Rubini A."/>
            <person name="Amicucci A."/>
            <person name="Amselem J."/>
            <person name="Anthouard V."/>
            <person name="Arcioni S."/>
            <person name="Artiguenave F."/>
            <person name="Aury J.M."/>
            <person name="Ballario P."/>
            <person name="Bolchi A."/>
            <person name="Brenna A."/>
            <person name="Brun A."/>
            <person name="Buee M."/>
            <person name="Cantarel B."/>
            <person name="Chevalier G."/>
            <person name="Couloux A."/>
            <person name="Da Silva C."/>
            <person name="Denoeud F."/>
            <person name="Duplessis S."/>
            <person name="Ghignone S."/>
            <person name="Hilselberger B."/>
            <person name="Iotti M."/>
            <person name="Marcais B."/>
            <person name="Mello A."/>
            <person name="Miranda M."/>
            <person name="Pacioni G."/>
            <person name="Quesneville H."/>
            <person name="Riccioni C."/>
            <person name="Ruotolo R."/>
            <person name="Splivallo R."/>
            <person name="Stocchi V."/>
            <person name="Tisserant E."/>
            <person name="Viscomi A.R."/>
            <person name="Zambonelli A."/>
            <person name="Zampieri E."/>
            <person name="Henrissat B."/>
            <person name="Lebrun M.H."/>
            <person name="Paolocci F."/>
            <person name="Bonfante P."/>
            <person name="Ottonello S."/>
            <person name="Wincker P."/>
        </authorList>
    </citation>
    <scope>NUCLEOTIDE SEQUENCE [LARGE SCALE GENOMIC DNA]</scope>
    <source>
        <strain evidence="2 3">Mel28</strain>
    </source>
</reference>
<name>D5GDT4_TUBMM</name>
<evidence type="ECO:0000313" key="3">
    <source>
        <dbReference type="Proteomes" id="UP000006911"/>
    </source>
</evidence>